<dbReference type="PANTHER" id="PTHR33133">
    <property type="entry name" value="OS08G0107100 PROTEIN-RELATED"/>
    <property type="match status" value="1"/>
</dbReference>
<reference evidence="2" key="2">
    <citation type="submission" date="2020-08" db="EMBL/GenBank/DDBJ databases">
        <title>Plant Genome Project.</title>
        <authorList>
            <person name="Zhang R.-G."/>
        </authorList>
    </citation>
    <scope>NUCLEOTIDE SEQUENCE</scope>
    <source>
        <strain evidence="2">Huo1</strain>
        <tissue evidence="2">Leaf</tissue>
    </source>
</reference>
<dbReference type="AlphaFoldDB" id="A0A8X8ZP95"/>
<feature type="transmembrane region" description="Helical" evidence="1">
    <location>
        <begin position="256"/>
        <end position="277"/>
    </location>
</feature>
<feature type="transmembrane region" description="Helical" evidence="1">
    <location>
        <begin position="82"/>
        <end position="107"/>
    </location>
</feature>
<organism evidence="2">
    <name type="scientific">Salvia splendens</name>
    <name type="common">Scarlet sage</name>
    <dbReference type="NCBI Taxonomy" id="180675"/>
    <lineage>
        <taxon>Eukaryota</taxon>
        <taxon>Viridiplantae</taxon>
        <taxon>Streptophyta</taxon>
        <taxon>Embryophyta</taxon>
        <taxon>Tracheophyta</taxon>
        <taxon>Spermatophyta</taxon>
        <taxon>Magnoliopsida</taxon>
        <taxon>eudicotyledons</taxon>
        <taxon>Gunneridae</taxon>
        <taxon>Pentapetalae</taxon>
        <taxon>asterids</taxon>
        <taxon>lamiids</taxon>
        <taxon>Lamiales</taxon>
        <taxon>Lamiaceae</taxon>
        <taxon>Nepetoideae</taxon>
        <taxon>Mentheae</taxon>
        <taxon>Salviinae</taxon>
        <taxon>Salvia</taxon>
        <taxon>Salvia subgen. Calosphace</taxon>
        <taxon>core Calosphace</taxon>
    </lineage>
</organism>
<protein>
    <submittedName>
        <fullName evidence="2">Uncharacterized protein</fullName>
    </submittedName>
</protein>
<dbReference type="Proteomes" id="UP000298416">
    <property type="component" value="Unassembled WGS sequence"/>
</dbReference>
<accession>A0A8X8ZP95</accession>
<evidence type="ECO:0000313" key="3">
    <source>
        <dbReference type="Proteomes" id="UP000298416"/>
    </source>
</evidence>
<feature type="transmembrane region" description="Helical" evidence="1">
    <location>
        <begin position="168"/>
        <end position="193"/>
    </location>
</feature>
<feature type="transmembrane region" description="Helical" evidence="1">
    <location>
        <begin position="214"/>
        <end position="236"/>
    </location>
</feature>
<name>A0A8X8ZP95_SALSN</name>
<gene>
    <name evidence="2" type="ORF">SASPL_125554</name>
</gene>
<keyword evidence="1" id="KW-0812">Transmembrane</keyword>
<sequence>MAKTIIRRSIFTFLKNYQHLTSTPTLLLLPFAVSSLLAPALVSSSRLLPLVHNRLTALFLAAGFPPSPPLLNLLNLKLSQTILALLFVSPFSYSSLLLAKAAVIRALHPNNNINNNTPFKPLLITQLCNTLFIIASNATSFFLIAIFFNCLDFLGLSSPSSSILLSAVGVMLYSIILAHAYIICNLALVSSAVERRGGFMAIIKACLVIKGRSATALSLALPINLGLAAIEALFQYRVVKGYNQGLNQSAILVEGILIAYLYGLTLILDTVVGYLFWRSCKRDHHIDQEFSHIIEIHVMGDEFCAKAKVLGLLS</sequence>
<evidence type="ECO:0000256" key="1">
    <source>
        <dbReference type="SAM" id="Phobius"/>
    </source>
</evidence>
<dbReference type="EMBL" id="PNBA02000009">
    <property type="protein sequence ID" value="KAG6412862.1"/>
    <property type="molecule type" value="Genomic_DNA"/>
</dbReference>
<proteinExistence type="predicted"/>
<keyword evidence="1" id="KW-0472">Membrane</keyword>
<evidence type="ECO:0000313" key="2">
    <source>
        <dbReference type="EMBL" id="KAG6412862.1"/>
    </source>
</evidence>
<reference evidence="2" key="1">
    <citation type="submission" date="2018-01" db="EMBL/GenBank/DDBJ databases">
        <authorList>
            <person name="Mao J.F."/>
        </authorList>
    </citation>
    <scope>NUCLEOTIDE SEQUENCE</scope>
    <source>
        <strain evidence="2">Huo1</strain>
        <tissue evidence="2">Leaf</tissue>
    </source>
</reference>
<keyword evidence="1" id="KW-1133">Transmembrane helix</keyword>
<comment type="caution">
    <text evidence="2">The sequence shown here is derived from an EMBL/GenBank/DDBJ whole genome shotgun (WGS) entry which is preliminary data.</text>
</comment>
<keyword evidence="3" id="KW-1185">Reference proteome</keyword>
<feature type="transmembrane region" description="Helical" evidence="1">
    <location>
        <begin position="127"/>
        <end position="148"/>
    </location>
</feature>
<dbReference type="PANTHER" id="PTHR33133:SF3">
    <property type="entry name" value="TRANSMEMBRANE PROTEIN"/>
    <property type="match status" value="1"/>
</dbReference>